<organism evidence="6 7">
    <name type="scientific">Polychaeton citri CBS 116435</name>
    <dbReference type="NCBI Taxonomy" id="1314669"/>
    <lineage>
        <taxon>Eukaryota</taxon>
        <taxon>Fungi</taxon>
        <taxon>Dikarya</taxon>
        <taxon>Ascomycota</taxon>
        <taxon>Pezizomycotina</taxon>
        <taxon>Dothideomycetes</taxon>
        <taxon>Dothideomycetidae</taxon>
        <taxon>Capnodiales</taxon>
        <taxon>Capnodiaceae</taxon>
        <taxon>Polychaeton</taxon>
    </lineage>
</organism>
<feature type="region of interest" description="Disordered" evidence="4">
    <location>
        <begin position="1"/>
        <end position="32"/>
    </location>
</feature>
<feature type="region of interest" description="Disordered" evidence="4">
    <location>
        <begin position="207"/>
        <end position="228"/>
    </location>
</feature>
<comment type="subunit">
    <text evidence="3">Component of the RIX1 complex.</text>
</comment>
<feature type="domain" description="Pre-rRNA-processing protein Ipi1 N-terminal" evidence="5">
    <location>
        <begin position="147"/>
        <end position="243"/>
    </location>
</feature>
<dbReference type="EMBL" id="MU003804">
    <property type="protein sequence ID" value="KAF2720030.1"/>
    <property type="molecule type" value="Genomic_DNA"/>
</dbReference>
<feature type="compositionally biased region" description="Basic residues" evidence="4">
    <location>
        <begin position="1"/>
        <end position="10"/>
    </location>
</feature>
<dbReference type="GO" id="GO:0120330">
    <property type="term" value="C:rixosome complex"/>
    <property type="evidence" value="ECO:0007669"/>
    <property type="project" value="UniProtKB-UniRule"/>
</dbReference>
<feature type="compositionally biased region" description="Low complexity" evidence="4">
    <location>
        <begin position="213"/>
        <end position="228"/>
    </location>
</feature>
<keyword evidence="7" id="KW-1185">Reference proteome</keyword>
<accession>A0A9P4UPH5</accession>
<keyword evidence="3" id="KW-0690">Ribosome biogenesis</keyword>
<comment type="subcellular location">
    <subcellularLocation>
        <location evidence="1 3">Nucleus</location>
    </subcellularLocation>
</comment>
<evidence type="ECO:0000256" key="3">
    <source>
        <dbReference type="RuleBase" id="RU368021"/>
    </source>
</evidence>
<dbReference type="GO" id="GO:0005634">
    <property type="term" value="C:nucleus"/>
    <property type="evidence" value="ECO:0007669"/>
    <property type="project" value="UniProtKB-SubCell"/>
</dbReference>
<gene>
    <name evidence="6" type="ORF">K431DRAFT_227337</name>
</gene>
<dbReference type="GO" id="GO:0006364">
    <property type="term" value="P:rRNA processing"/>
    <property type="evidence" value="ECO:0007669"/>
    <property type="project" value="UniProtKB-UniRule"/>
</dbReference>
<dbReference type="OrthoDB" id="361362at2759"/>
<evidence type="ECO:0000256" key="4">
    <source>
        <dbReference type="SAM" id="MobiDB-lite"/>
    </source>
</evidence>
<evidence type="ECO:0000256" key="1">
    <source>
        <dbReference type="ARBA" id="ARBA00004123"/>
    </source>
</evidence>
<comment type="similarity">
    <text evidence="3">Belongs to the IPI1/TEX10 family.</text>
</comment>
<comment type="caution">
    <text evidence="6">The sequence shown here is derived from an EMBL/GenBank/DDBJ whole genome shotgun (WGS) entry which is preliminary data.</text>
</comment>
<dbReference type="Proteomes" id="UP000799441">
    <property type="component" value="Unassembled WGS sequence"/>
</dbReference>
<dbReference type="AlphaFoldDB" id="A0A9P4UPH5"/>
<feature type="compositionally biased region" description="Basic residues" evidence="4">
    <location>
        <begin position="18"/>
        <end position="27"/>
    </location>
</feature>
<comment type="function">
    <text evidence="3">Component of the RIX1 complex required for processing of ITS2 sequences from 35S pre-rRNA.</text>
</comment>
<reference evidence="6" key="1">
    <citation type="journal article" date="2020" name="Stud. Mycol.">
        <title>101 Dothideomycetes genomes: a test case for predicting lifestyles and emergence of pathogens.</title>
        <authorList>
            <person name="Haridas S."/>
            <person name="Albert R."/>
            <person name="Binder M."/>
            <person name="Bloem J."/>
            <person name="Labutti K."/>
            <person name="Salamov A."/>
            <person name="Andreopoulos B."/>
            <person name="Baker S."/>
            <person name="Barry K."/>
            <person name="Bills G."/>
            <person name="Bluhm B."/>
            <person name="Cannon C."/>
            <person name="Castanera R."/>
            <person name="Culley D."/>
            <person name="Daum C."/>
            <person name="Ezra D."/>
            <person name="Gonzalez J."/>
            <person name="Henrissat B."/>
            <person name="Kuo A."/>
            <person name="Liang C."/>
            <person name="Lipzen A."/>
            <person name="Lutzoni F."/>
            <person name="Magnuson J."/>
            <person name="Mondo S."/>
            <person name="Nolan M."/>
            <person name="Ohm R."/>
            <person name="Pangilinan J."/>
            <person name="Park H.-J."/>
            <person name="Ramirez L."/>
            <person name="Alfaro M."/>
            <person name="Sun H."/>
            <person name="Tritt A."/>
            <person name="Yoshinaga Y."/>
            <person name="Zwiers L.-H."/>
            <person name="Turgeon B."/>
            <person name="Goodwin S."/>
            <person name="Spatafora J."/>
            <person name="Crous P."/>
            <person name="Grigoriev I."/>
        </authorList>
    </citation>
    <scope>NUCLEOTIDE SEQUENCE</scope>
    <source>
        <strain evidence="6">CBS 116435</strain>
    </source>
</reference>
<name>A0A9P4UPH5_9PEZI</name>
<sequence length="349" mass="37889">MGSSNRKKKEKKQDFQKTKLKVGKARPKNTNATDTSFVAKSIYIKEQSLTEKAPEKAVRFHYNLSLASSKNESQKKDALAYLAHALTTSRNAANGLQDVSSLPVSAGTILSKTQHLIMDENAAVRSNLLRLCRSIPATLLGEQDLRRAALQAYAAMTHLAESIRKDGLEMFSWLLEASGDAVLSTAGTWVKGLQTFSNLLNWHPSAVGTSGASSWTSTKPTSSKTSSHSKLLVSQLNTLAQFLRTGLTPSKTDPAQAGHTASCLFPLWHTEAHIISSKSDALSYLNLFGAARNIEHQAYETFEERVAIFRESGFLEAYRAGVKEIKKEGGETGRAGSVVEKALISSAST</sequence>
<dbReference type="Pfam" id="PF12333">
    <property type="entry name" value="Ipi1_N"/>
    <property type="match status" value="1"/>
</dbReference>
<protein>
    <recommendedName>
        <fullName evidence="3">Pre-rRNA-processing protein</fullName>
    </recommendedName>
</protein>
<keyword evidence="2 3" id="KW-0539">Nucleus</keyword>
<evidence type="ECO:0000256" key="2">
    <source>
        <dbReference type="ARBA" id="ARBA00023242"/>
    </source>
</evidence>
<dbReference type="PANTHER" id="PTHR16056">
    <property type="entry name" value="REGULATOR OF MICROTUBULE DYNAMICS PROTEIN"/>
    <property type="match status" value="1"/>
</dbReference>
<dbReference type="InterPro" id="IPR024679">
    <property type="entry name" value="Ipi1_N"/>
</dbReference>
<evidence type="ECO:0000313" key="7">
    <source>
        <dbReference type="Proteomes" id="UP000799441"/>
    </source>
</evidence>
<dbReference type="PANTHER" id="PTHR16056:SF2">
    <property type="entry name" value="TESTIS-EXPRESSED PROTEIN 10"/>
    <property type="match status" value="1"/>
</dbReference>
<evidence type="ECO:0000313" key="6">
    <source>
        <dbReference type="EMBL" id="KAF2720030.1"/>
    </source>
</evidence>
<proteinExistence type="inferred from homology"/>
<evidence type="ECO:0000259" key="5">
    <source>
        <dbReference type="Pfam" id="PF12333"/>
    </source>
</evidence>
<keyword evidence="3" id="KW-0698">rRNA processing</keyword>